<protein>
    <submittedName>
        <fullName evidence="1">Uncharacterized protein</fullName>
    </submittedName>
</protein>
<reference evidence="1 2" key="1">
    <citation type="journal article" date="2021" name="BMC Genomics">
        <title>Datura genome reveals duplications of psychoactive alkaloid biosynthetic genes and high mutation rate following tissue culture.</title>
        <authorList>
            <person name="Rajewski A."/>
            <person name="Carter-House D."/>
            <person name="Stajich J."/>
            <person name="Litt A."/>
        </authorList>
    </citation>
    <scope>NUCLEOTIDE SEQUENCE [LARGE SCALE GENOMIC DNA]</scope>
    <source>
        <strain evidence="1">AR-01</strain>
    </source>
</reference>
<evidence type="ECO:0000313" key="1">
    <source>
        <dbReference type="EMBL" id="MCD7461568.1"/>
    </source>
</evidence>
<sequence length="462" mass="52957">MDGAPNVDMKSDNQDLYSSTIPRGFDFDEGVDLLTICNFLQENSMNNNIIPSTSIENDSPKPHKKFENISELPSGILKEEQPMTTTNISSSSSTKKNSSRITFQITLDEDDDYSLSYIFSEGVKHISMLQEEGETRKINTSEGRNQENPKINNIFHMPISKEKQDVITNISSRREQENHRINDMIPVLEKLERESSMKSEFTFDHTLDILTSMWNEKNNPKANDPSMQRIPCLKRDLMKPTDHPSFWIEKENTRTNVMILNQESDFMKPNISTAHPYKTSTSWRLGEQENSETNDLIIQQSMPNISTLEKLESAFKKPKLMDGIGNEKLKYGIGGSSNKEDWIHNQILNFLDDEFPQKTSYKMLNGISGEPNSSQVDEIEKKINNNEETLIGGRSSIPVNHSNHNIKCSPFNTHGNTDKFKDTAYEQNVNHETQRYVYINQAVKLKSWNTEKENKDGAQDQL</sequence>
<organism evidence="1 2">
    <name type="scientific">Datura stramonium</name>
    <name type="common">Jimsonweed</name>
    <name type="synonym">Common thornapple</name>
    <dbReference type="NCBI Taxonomy" id="4076"/>
    <lineage>
        <taxon>Eukaryota</taxon>
        <taxon>Viridiplantae</taxon>
        <taxon>Streptophyta</taxon>
        <taxon>Embryophyta</taxon>
        <taxon>Tracheophyta</taxon>
        <taxon>Spermatophyta</taxon>
        <taxon>Magnoliopsida</taxon>
        <taxon>eudicotyledons</taxon>
        <taxon>Gunneridae</taxon>
        <taxon>Pentapetalae</taxon>
        <taxon>asterids</taxon>
        <taxon>lamiids</taxon>
        <taxon>Solanales</taxon>
        <taxon>Solanaceae</taxon>
        <taxon>Solanoideae</taxon>
        <taxon>Datureae</taxon>
        <taxon>Datura</taxon>
    </lineage>
</organism>
<comment type="caution">
    <text evidence="1">The sequence shown here is derived from an EMBL/GenBank/DDBJ whole genome shotgun (WGS) entry which is preliminary data.</text>
</comment>
<name>A0ABS8SS49_DATST</name>
<evidence type="ECO:0000313" key="2">
    <source>
        <dbReference type="Proteomes" id="UP000823775"/>
    </source>
</evidence>
<proteinExistence type="predicted"/>
<accession>A0ABS8SS49</accession>
<dbReference type="EMBL" id="JACEIK010000734">
    <property type="protein sequence ID" value="MCD7461568.1"/>
    <property type="molecule type" value="Genomic_DNA"/>
</dbReference>
<keyword evidence="2" id="KW-1185">Reference proteome</keyword>
<gene>
    <name evidence="1" type="ORF">HAX54_046485</name>
</gene>
<dbReference type="Proteomes" id="UP000823775">
    <property type="component" value="Unassembled WGS sequence"/>
</dbReference>